<organism evidence="1 3">
    <name type="scientific">Neisseria brasiliensis</name>
    <dbReference type="NCBI Taxonomy" id="2666100"/>
    <lineage>
        <taxon>Bacteria</taxon>
        <taxon>Pseudomonadati</taxon>
        <taxon>Pseudomonadota</taxon>
        <taxon>Betaproteobacteria</taxon>
        <taxon>Neisseriales</taxon>
        <taxon>Neisseriaceae</taxon>
        <taxon>Neisseria</taxon>
    </lineage>
</organism>
<gene>
    <name evidence="1" type="ORF">GJU80_10730</name>
    <name evidence="2" type="ORF">GJU80_13115</name>
</gene>
<accession>A0A5Q3S2B5</accession>
<dbReference type="RefSeq" id="WP_097784594.1">
    <property type="nucleotide sequence ID" value="NZ_CP046027.1"/>
</dbReference>
<name>A0A5Q3S2B5_9NEIS</name>
<sequence>MNKIKVKAADGLRVPMAHNPYEYIGDTPVEVDNALYYRRLIAEGDLIQVSDGLAADLKTAKKKGAE</sequence>
<dbReference type="EMBL" id="WJXO01000003">
    <property type="protein sequence ID" value="MRN39387.1"/>
    <property type="molecule type" value="Genomic_DNA"/>
</dbReference>
<proteinExistence type="predicted"/>
<keyword evidence="3" id="KW-1185">Reference proteome</keyword>
<dbReference type="Proteomes" id="UP000486297">
    <property type="component" value="Unassembled WGS sequence"/>
</dbReference>
<evidence type="ECO:0000313" key="1">
    <source>
        <dbReference type="EMBL" id="MRN38934.1"/>
    </source>
</evidence>
<evidence type="ECO:0000313" key="3">
    <source>
        <dbReference type="Proteomes" id="UP000486297"/>
    </source>
</evidence>
<protein>
    <submittedName>
        <fullName evidence="1">DUF2635 domain-containing protein</fullName>
    </submittedName>
</protein>
<dbReference type="AlphaFoldDB" id="A0A5Q3S2B5"/>
<evidence type="ECO:0000313" key="2">
    <source>
        <dbReference type="EMBL" id="MRN39387.1"/>
    </source>
</evidence>
<dbReference type="EMBL" id="WJXO01000001">
    <property type="protein sequence ID" value="MRN38934.1"/>
    <property type="molecule type" value="Genomic_DNA"/>
</dbReference>
<comment type="caution">
    <text evidence="1">The sequence shown here is derived from an EMBL/GenBank/DDBJ whole genome shotgun (WGS) entry which is preliminary data.</text>
</comment>
<reference evidence="1" key="1">
    <citation type="journal article" name="Emerg. Infect. Dis.">
        <title>Two cases of a newly characterized neisseria species.</title>
        <authorList>
            <person name="Mustapha M."/>
            <person name="Lemos A.P.S."/>
            <person name="Harrison L.H."/>
            <person name="Vantyne D."/>
            <person name="Sacchi C.T."/>
        </authorList>
    </citation>
    <scope>NUCLEOTIDE SEQUENCE</scope>
    <source>
        <strain evidence="1">N.95.16</strain>
    </source>
</reference>